<proteinExistence type="predicted"/>
<gene>
    <name evidence="2" type="ORF">PENFLA_c010G06839</name>
</gene>
<accession>A0A1V6TDJ4</accession>
<organism evidence="2 3">
    <name type="scientific">Penicillium flavigenum</name>
    <dbReference type="NCBI Taxonomy" id="254877"/>
    <lineage>
        <taxon>Eukaryota</taxon>
        <taxon>Fungi</taxon>
        <taxon>Dikarya</taxon>
        <taxon>Ascomycota</taxon>
        <taxon>Pezizomycotina</taxon>
        <taxon>Eurotiomycetes</taxon>
        <taxon>Eurotiomycetidae</taxon>
        <taxon>Eurotiales</taxon>
        <taxon>Aspergillaceae</taxon>
        <taxon>Penicillium</taxon>
    </lineage>
</organism>
<dbReference type="AlphaFoldDB" id="A0A1V6TDJ4"/>
<comment type="caution">
    <text evidence="2">The sequence shown here is derived from an EMBL/GenBank/DDBJ whole genome shotgun (WGS) entry which is preliminary data.</text>
</comment>
<dbReference type="OrthoDB" id="4633200at2759"/>
<evidence type="ECO:0000313" key="2">
    <source>
        <dbReference type="EMBL" id="OQE24226.1"/>
    </source>
</evidence>
<feature type="region of interest" description="Disordered" evidence="1">
    <location>
        <begin position="293"/>
        <end position="320"/>
    </location>
</feature>
<dbReference type="Proteomes" id="UP000191342">
    <property type="component" value="Unassembled WGS sequence"/>
</dbReference>
<evidence type="ECO:0000256" key="1">
    <source>
        <dbReference type="SAM" id="MobiDB-lite"/>
    </source>
</evidence>
<reference evidence="3" key="1">
    <citation type="journal article" date="2017" name="Nat. Microbiol.">
        <title>Global analysis of biosynthetic gene clusters reveals vast potential of secondary metabolite production in Penicillium species.</title>
        <authorList>
            <person name="Nielsen J.C."/>
            <person name="Grijseels S."/>
            <person name="Prigent S."/>
            <person name="Ji B."/>
            <person name="Dainat J."/>
            <person name="Nielsen K.F."/>
            <person name="Frisvad J.C."/>
            <person name="Workman M."/>
            <person name="Nielsen J."/>
        </authorList>
    </citation>
    <scope>NUCLEOTIDE SEQUENCE [LARGE SCALE GENOMIC DNA]</scope>
    <source>
        <strain evidence="3">IBT 14082</strain>
    </source>
</reference>
<keyword evidence="3" id="KW-1185">Reference proteome</keyword>
<name>A0A1V6TDJ4_9EURO</name>
<sequence>MSDTDGQREREDQLKPQNHPEREDHPEREHYLERENQPKQENYPERNTEVNEAINFEWTPELVKIATSRGTIHPSIGPLELYSGFPKCEYRPGMTLPDPADTRECLRWAGLSDKKISEVEQKFNELHPDYKGPSCGYDEKFQYHAHAYNEITFPKIEEMLHMFIQGMHEDLDEVEESHKAYIEKGIQLGLRPEFAIFCGVHKDDSRAIENPYLFERDWFWMSPASIMTDTLIPLWMNLKEFMATKLLYEGKAWSGYGRWLVHDGETIDQAKARVDDRELQRLKEQAIKENEEKLECSKERKAKEHEEDLAKWAEEDRQEA</sequence>
<evidence type="ECO:0000313" key="3">
    <source>
        <dbReference type="Proteomes" id="UP000191342"/>
    </source>
</evidence>
<protein>
    <submittedName>
        <fullName evidence="2">Uncharacterized protein</fullName>
    </submittedName>
</protein>
<dbReference type="EMBL" id="MLQL01000010">
    <property type="protein sequence ID" value="OQE24226.1"/>
    <property type="molecule type" value="Genomic_DNA"/>
</dbReference>
<feature type="region of interest" description="Disordered" evidence="1">
    <location>
        <begin position="1"/>
        <end position="45"/>
    </location>
</feature>